<evidence type="ECO:0000313" key="1">
    <source>
        <dbReference type="EMBL" id="CAG8836072.1"/>
    </source>
</evidence>
<evidence type="ECO:0000313" key="2">
    <source>
        <dbReference type="Proteomes" id="UP000789920"/>
    </source>
</evidence>
<keyword evidence="2" id="KW-1185">Reference proteome</keyword>
<reference evidence="1" key="1">
    <citation type="submission" date="2021-06" db="EMBL/GenBank/DDBJ databases">
        <authorList>
            <person name="Kallberg Y."/>
            <person name="Tangrot J."/>
            <person name="Rosling A."/>
        </authorList>
    </citation>
    <scope>NUCLEOTIDE SEQUENCE</scope>
    <source>
        <strain evidence="1">MA461A</strain>
    </source>
</reference>
<dbReference type="Proteomes" id="UP000789920">
    <property type="component" value="Unassembled WGS sequence"/>
</dbReference>
<feature type="non-terminal residue" evidence="1">
    <location>
        <position position="1"/>
    </location>
</feature>
<sequence>LTQYANTQEASTKGMNLSTNRRKRGIDVIDNEENGSHKKKNTKNDADNNENFPSRNNNENSSSGFEDEEINFDLTDISKELNREPTVKICFVSNIDFLSPVSH</sequence>
<comment type="caution">
    <text evidence="1">The sequence shown here is derived from an EMBL/GenBank/DDBJ whole genome shotgun (WGS) entry which is preliminary data.</text>
</comment>
<gene>
    <name evidence="1" type="ORF">RPERSI_LOCUS29794</name>
</gene>
<accession>A0ACA9SEK9</accession>
<dbReference type="EMBL" id="CAJVQC010113605">
    <property type="protein sequence ID" value="CAG8836072.1"/>
    <property type="molecule type" value="Genomic_DNA"/>
</dbReference>
<feature type="non-terminal residue" evidence="1">
    <location>
        <position position="103"/>
    </location>
</feature>
<protein>
    <submittedName>
        <fullName evidence="1">36474_t:CDS:1</fullName>
    </submittedName>
</protein>
<organism evidence="1 2">
    <name type="scientific">Racocetra persica</name>
    <dbReference type="NCBI Taxonomy" id="160502"/>
    <lineage>
        <taxon>Eukaryota</taxon>
        <taxon>Fungi</taxon>
        <taxon>Fungi incertae sedis</taxon>
        <taxon>Mucoromycota</taxon>
        <taxon>Glomeromycotina</taxon>
        <taxon>Glomeromycetes</taxon>
        <taxon>Diversisporales</taxon>
        <taxon>Gigasporaceae</taxon>
        <taxon>Racocetra</taxon>
    </lineage>
</organism>
<name>A0ACA9SEK9_9GLOM</name>
<proteinExistence type="predicted"/>